<evidence type="ECO:0000313" key="1">
    <source>
        <dbReference type="EMBL" id="CAB4732294.1"/>
    </source>
</evidence>
<proteinExistence type="predicted"/>
<dbReference type="EMBL" id="CAFBMH010000050">
    <property type="protein sequence ID" value="CAB4910744.1"/>
    <property type="molecule type" value="Genomic_DNA"/>
</dbReference>
<evidence type="ECO:0000313" key="4">
    <source>
        <dbReference type="EMBL" id="CAB4994611.1"/>
    </source>
</evidence>
<evidence type="ECO:0000313" key="3">
    <source>
        <dbReference type="EMBL" id="CAB4910744.1"/>
    </source>
</evidence>
<dbReference type="Pfam" id="PF05258">
    <property type="entry name" value="DciA"/>
    <property type="match status" value="1"/>
</dbReference>
<dbReference type="PANTHER" id="PTHR36456">
    <property type="entry name" value="UPF0232 PROTEIN SCO3875"/>
    <property type="match status" value="1"/>
</dbReference>
<dbReference type="EMBL" id="CAFABA010000055">
    <property type="protein sequence ID" value="CAB4831065.1"/>
    <property type="molecule type" value="Genomic_DNA"/>
</dbReference>
<accession>A0A6J7NN55</accession>
<gene>
    <name evidence="1" type="ORF">UFOPK2754_00562</name>
    <name evidence="2" type="ORF">UFOPK3139_01472</name>
    <name evidence="3" type="ORF">UFOPK3543_01487</name>
    <name evidence="4" type="ORF">UFOPK3967_01238</name>
</gene>
<name>A0A6J7NN55_9ZZZZ</name>
<dbReference type="PANTHER" id="PTHR36456:SF1">
    <property type="entry name" value="UPF0232 PROTEIN SCO3875"/>
    <property type="match status" value="1"/>
</dbReference>
<dbReference type="AlphaFoldDB" id="A0A6J7NN55"/>
<dbReference type="EMBL" id="CAFBOS010000064">
    <property type="protein sequence ID" value="CAB4994611.1"/>
    <property type="molecule type" value="Genomic_DNA"/>
</dbReference>
<evidence type="ECO:0000313" key="2">
    <source>
        <dbReference type="EMBL" id="CAB4831065.1"/>
    </source>
</evidence>
<organism evidence="4">
    <name type="scientific">freshwater metagenome</name>
    <dbReference type="NCBI Taxonomy" id="449393"/>
    <lineage>
        <taxon>unclassified sequences</taxon>
        <taxon>metagenomes</taxon>
        <taxon>ecological metagenomes</taxon>
    </lineage>
</organism>
<dbReference type="EMBL" id="CAEZYR010000013">
    <property type="protein sequence ID" value="CAB4732294.1"/>
    <property type="molecule type" value="Genomic_DNA"/>
</dbReference>
<reference evidence="4" key="1">
    <citation type="submission" date="2020-05" db="EMBL/GenBank/DDBJ databases">
        <authorList>
            <person name="Chiriac C."/>
            <person name="Salcher M."/>
            <person name="Ghai R."/>
            <person name="Kavagutti S V."/>
        </authorList>
    </citation>
    <scope>NUCLEOTIDE SEQUENCE</scope>
</reference>
<sequence>MPWKPLPRVGSDPPVRLDRPLGRVLRHLGVPSASVLPALDQTWADVVGPAVALHTSPVTMHHGRLLVRVDDPAWASQLRWMEQQVLGRLRQEPGYEKVEALDLRIGPPPSADLHR</sequence>
<dbReference type="InterPro" id="IPR007922">
    <property type="entry name" value="DciA-like"/>
</dbReference>
<protein>
    <submittedName>
        <fullName evidence="4">Unannotated protein</fullName>
    </submittedName>
</protein>